<protein>
    <submittedName>
        <fullName evidence="1">Uncharacterized protein</fullName>
    </submittedName>
</protein>
<evidence type="ECO:0000313" key="1">
    <source>
        <dbReference type="EMBL" id="ORY36169.1"/>
    </source>
</evidence>
<organism evidence="1 2">
    <name type="scientific">Rhizoclosmatium globosum</name>
    <dbReference type="NCBI Taxonomy" id="329046"/>
    <lineage>
        <taxon>Eukaryota</taxon>
        <taxon>Fungi</taxon>
        <taxon>Fungi incertae sedis</taxon>
        <taxon>Chytridiomycota</taxon>
        <taxon>Chytridiomycota incertae sedis</taxon>
        <taxon>Chytridiomycetes</taxon>
        <taxon>Chytridiales</taxon>
        <taxon>Chytriomycetaceae</taxon>
        <taxon>Rhizoclosmatium</taxon>
    </lineage>
</organism>
<evidence type="ECO:0000313" key="2">
    <source>
        <dbReference type="Proteomes" id="UP000193642"/>
    </source>
</evidence>
<gene>
    <name evidence="1" type="ORF">BCR33DRAFT_485598</name>
</gene>
<comment type="caution">
    <text evidence="1">The sequence shown here is derived from an EMBL/GenBank/DDBJ whole genome shotgun (WGS) entry which is preliminary data.</text>
</comment>
<dbReference type="Proteomes" id="UP000193642">
    <property type="component" value="Unassembled WGS sequence"/>
</dbReference>
<sequence>MLGTSDNPVAAITGNDKEGFGANGATGNVLMSNDQMIACDSGVSGVPPIIDVNALHLTVLTAPKRDATTIGSFIDRNEFERYESGFKELLEGMLLIASDDENVKPWYMKLKDRLKEFYELDGSKDVVDRVKEFTKDVDSSDSSSEDGDPFFAATTNLVKMISTEVAPFVPVFGLIWAIGTLGYSIWKAGDSIGKDFESHMKEIKEVQNDVILIVRVNVFDEVICKETAKAISKVMECTMSSIKLYLEKRVTAELDNRKKYSLEKNSKLKKSLESVSDCFGRG</sequence>
<dbReference type="EMBL" id="MCGO01000057">
    <property type="protein sequence ID" value="ORY36169.1"/>
    <property type="molecule type" value="Genomic_DNA"/>
</dbReference>
<keyword evidence="2" id="KW-1185">Reference proteome</keyword>
<accession>A0A1Y2BN41</accession>
<proteinExistence type="predicted"/>
<dbReference type="AlphaFoldDB" id="A0A1Y2BN41"/>
<reference evidence="1 2" key="1">
    <citation type="submission" date="2016-07" db="EMBL/GenBank/DDBJ databases">
        <title>Pervasive Adenine N6-methylation of Active Genes in Fungi.</title>
        <authorList>
            <consortium name="DOE Joint Genome Institute"/>
            <person name="Mondo S.J."/>
            <person name="Dannebaum R.O."/>
            <person name="Kuo R.C."/>
            <person name="Labutti K."/>
            <person name="Haridas S."/>
            <person name="Kuo A."/>
            <person name="Salamov A."/>
            <person name="Ahrendt S.R."/>
            <person name="Lipzen A."/>
            <person name="Sullivan W."/>
            <person name="Andreopoulos W.B."/>
            <person name="Clum A."/>
            <person name="Lindquist E."/>
            <person name="Daum C."/>
            <person name="Ramamoorthy G.K."/>
            <person name="Gryganskyi A."/>
            <person name="Culley D."/>
            <person name="Magnuson J.K."/>
            <person name="James T.Y."/>
            <person name="O'Malley M.A."/>
            <person name="Stajich J.E."/>
            <person name="Spatafora J.W."/>
            <person name="Visel A."/>
            <person name="Grigoriev I.V."/>
        </authorList>
    </citation>
    <scope>NUCLEOTIDE SEQUENCE [LARGE SCALE GENOMIC DNA]</scope>
    <source>
        <strain evidence="1 2">JEL800</strain>
    </source>
</reference>
<name>A0A1Y2BN41_9FUNG</name>